<comment type="similarity">
    <text evidence="9">Belongs to the GSP H family.</text>
</comment>
<feature type="transmembrane region" description="Helical" evidence="11">
    <location>
        <begin position="12"/>
        <end position="31"/>
    </location>
</feature>
<dbReference type="SUPFAM" id="SSF54523">
    <property type="entry name" value="Pili subunits"/>
    <property type="match status" value="1"/>
</dbReference>
<name>A0ABN6FC57_9BACT</name>
<evidence type="ECO:0000256" key="7">
    <source>
        <dbReference type="ARBA" id="ARBA00022989"/>
    </source>
</evidence>
<evidence type="ECO:0000256" key="4">
    <source>
        <dbReference type="ARBA" id="ARBA00022481"/>
    </source>
</evidence>
<sequence>MPIKTDYNGFTLLELMVAVAIITIVSGLAIPEFSRWVEKQRLAGDARHVHGLFQEARSRAILTGSSVVVNFSTGKGESGTYLAFIDVNGNESQDSEEATVASGHVSCNTTITASSFDPNGTGKLTATHTSFNGMGLATGRNGKVSLADSQSRTATITLGPAGTSSVCTGS</sequence>
<protein>
    <recommendedName>
        <fullName evidence="2">Type II secretion system protein H</fullName>
    </recommendedName>
    <alternativeName>
        <fullName evidence="10">General secretion pathway protein H</fullName>
    </alternativeName>
</protein>
<evidence type="ECO:0000259" key="12">
    <source>
        <dbReference type="Pfam" id="PF12019"/>
    </source>
</evidence>
<dbReference type="NCBIfam" id="TIGR02532">
    <property type="entry name" value="IV_pilin_GFxxxE"/>
    <property type="match status" value="1"/>
</dbReference>
<dbReference type="Pfam" id="PF07963">
    <property type="entry name" value="N_methyl"/>
    <property type="match status" value="1"/>
</dbReference>
<evidence type="ECO:0000256" key="1">
    <source>
        <dbReference type="ARBA" id="ARBA00004377"/>
    </source>
</evidence>
<evidence type="ECO:0000256" key="2">
    <source>
        <dbReference type="ARBA" id="ARBA00021549"/>
    </source>
</evidence>
<evidence type="ECO:0000256" key="11">
    <source>
        <dbReference type="SAM" id="Phobius"/>
    </source>
</evidence>
<evidence type="ECO:0000256" key="6">
    <source>
        <dbReference type="ARBA" id="ARBA00022692"/>
    </source>
</evidence>
<dbReference type="EMBL" id="AP024488">
    <property type="protein sequence ID" value="BCS98503.1"/>
    <property type="molecule type" value="Genomic_DNA"/>
</dbReference>
<keyword evidence="7 11" id="KW-1133">Transmembrane helix</keyword>
<dbReference type="InterPro" id="IPR022346">
    <property type="entry name" value="T2SS_GspH"/>
</dbReference>
<keyword evidence="3" id="KW-1003">Cell membrane</keyword>
<keyword evidence="14" id="KW-1185">Reference proteome</keyword>
<proteinExistence type="inferred from homology"/>
<keyword evidence="4" id="KW-0488">Methylation</keyword>
<dbReference type="Pfam" id="PF12019">
    <property type="entry name" value="GspH"/>
    <property type="match status" value="1"/>
</dbReference>
<reference evidence="13 14" key="1">
    <citation type="submission" date="2021-02" db="EMBL/GenBank/DDBJ databases">
        <title>Complete genome of Desulfoluna sp. strain ASN36.</title>
        <authorList>
            <person name="Takahashi A."/>
            <person name="Kojima H."/>
            <person name="Fukui M."/>
        </authorList>
    </citation>
    <scope>NUCLEOTIDE SEQUENCE [LARGE SCALE GENOMIC DNA]</scope>
    <source>
        <strain evidence="13 14">ASN36</strain>
    </source>
</reference>
<dbReference type="InterPro" id="IPR012902">
    <property type="entry name" value="N_methyl_site"/>
</dbReference>
<comment type="subcellular location">
    <subcellularLocation>
        <location evidence="1">Cell inner membrane</location>
        <topology evidence="1">Single-pass membrane protein</topology>
    </subcellularLocation>
</comment>
<organism evidence="13 14">
    <name type="scientific">Desulfoluna limicola</name>
    <dbReference type="NCBI Taxonomy" id="2810562"/>
    <lineage>
        <taxon>Bacteria</taxon>
        <taxon>Pseudomonadati</taxon>
        <taxon>Thermodesulfobacteriota</taxon>
        <taxon>Desulfobacteria</taxon>
        <taxon>Desulfobacterales</taxon>
        <taxon>Desulfolunaceae</taxon>
        <taxon>Desulfoluna</taxon>
    </lineage>
</organism>
<gene>
    <name evidence="13" type="ORF">DSLASN_41350</name>
</gene>
<evidence type="ECO:0000256" key="9">
    <source>
        <dbReference type="ARBA" id="ARBA00025772"/>
    </source>
</evidence>
<feature type="domain" description="General secretion pathway GspH" evidence="12">
    <location>
        <begin position="46"/>
        <end position="162"/>
    </location>
</feature>
<dbReference type="Proteomes" id="UP001320148">
    <property type="component" value="Chromosome"/>
</dbReference>
<dbReference type="Gene3D" id="3.30.700.10">
    <property type="entry name" value="Glycoprotein, Type 4 Pilin"/>
    <property type="match status" value="1"/>
</dbReference>
<evidence type="ECO:0000256" key="5">
    <source>
        <dbReference type="ARBA" id="ARBA00022519"/>
    </source>
</evidence>
<evidence type="ECO:0000256" key="8">
    <source>
        <dbReference type="ARBA" id="ARBA00023136"/>
    </source>
</evidence>
<accession>A0ABN6FC57</accession>
<keyword evidence="6 11" id="KW-0812">Transmembrane</keyword>
<evidence type="ECO:0000313" key="13">
    <source>
        <dbReference type="EMBL" id="BCS98503.1"/>
    </source>
</evidence>
<evidence type="ECO:0000256" key="3">
    <source>
        <dbReference type="ARBA" id="ARBA00022475"/>
    </source>
</evidence>
<dbReference type="RefSeq" id="WP_236889896.1">
    <property type="nucleotide sequence ID" value="NZ_AP024488.1"/>
</dbReference>
<keyword evidence="8 11" id="KW-0472">Membrane</keyword>
<dbReference type="InterPro" id="IPR045584">
    <property type="entry name" value="Pilin-like"/>
</dbReference>
<keyword evidence="5" id="KW-0997">Cell inner membrane</keyword>
<evidence type="ECO:0000256" key="10">
    <source>
        <dbReference type="ARBA" id="ARBA00030775"/>
    </source>
</evidence>
<evidence type="ECO:0000313" key="14">
    <source>
        <dbReference type="Proteomes" id="UP001320148"/>
    </source>
</evidence>